<feature type="transmembrane region" description="Helical" evidence="9">
    <location>
        <begin position="1062"/>
        <end position="1081"/>
    </location>
</feature>
<feature type="domain" description="ABC transporter" evidence="10">
    <location>
        <begin position="593"/>
        <end position="835"/>
    </location>
</feature>
<dbReference type="InterPro" id="IPR017871">
    <property type="entry name" value="ABC_transporter-like_CS"/>
</dbReference>
<dbReference type="PROSITE" id="PS50893">
    <property type="entry name" value="ABC_TRANSPORTER_2"/>
    <property type="match status" value="2"/>
</dbReference>
<dbReference type="Gene3D" id="1.20.1560.10">
    <property type="entry name" value="ABC transporter type 1, transmembrane domain"/>
    <property type="match status" value="2"/>
</dbReference>
<reference evidence="12" key="1">
    <citation type="submission" date="2022-07" db="EMBL/GenBank/DDBJ databases">
        <title>Phylogenomic reconstructions and comparative analyses of Kickxellomycotina fungi.</title>
        <authorList>
            <person name="Reynolds N.K."/>
            <person name="Stajich J.E."/>
            <person name="Barry K."/>
            <person name="Grigoriev I.V."/>
            <person name="Crous P."/>
            <person name="Smith M.E."/>
        </authorList>
    </citation>
    <scope>NUCLEOTIDE SEQUENCE</scope>
    <source>
        <strain evidence="12">NBRC 105414</strain>
    </source>
</reference>
<feature type="domain" description="ABC transmembrane type-1" evidence="11">
    <location>
        <begin position="967"/>
        <end position="1187"/>
    </location>
</feature>
<dbReference type="Pfam" id="PF00005">
    <property type="entry name" value="ABC_tran"/>
    <property type="match status" value="2"/>
</dbReference>
<evidence type="ECO:0000259" key="10">
    <source>
        <dbReference type="PROSITE" id="PS50893"/>
    </source>
</evidence>
<keyword evidence="4" id="KW-0547">Nucleotide-binding</keyword>
<dbReference type="SMART" id="SM00382">
    <property type="entry name" value="AAA"/>
    <property type="match status" value="2"/>
</dbReference>
<dbReference type="PROSITE" id="PS00211">
    <property type="entry name" value="ABC_TRANSPORTER_1"/>
    <property type="match status" value="2"/>
</dbReference>
<dbReference type="GO" id="GO:0016020">
    <property type="term" value="C:membrane"/>
    <property type="evidence" value="ECO:0007669"/>
    <property type="project" value="UniProtKB-SubCell"/>
</dbReference>
<evidence type="ECO:0000256" key="7">
    <source>
        <dbReference type="ARBA" id="ARBA00023136"/>
    </source>
</evidence>
<feature type="domain" description="ABC transporter" evidence="10">
    <location>
        <begin position="1241"/>
        <end position="1483"/>
    </location>
</feature>
<comment type="subcellular location">
    <subcellularLocation>
        <location evidence="1">Membrane</location>
    </subcellularLocation>
</comment>
<dbReference type="Pfam" id="PF00664">
    <property type="entry name" value="ABC_membrane"/>
    <property type="match status" value="2"/>
</dbReference>
<dbReference type="InterPro" id="IPR011527">
    <property type="entry name" value="ABC1_TM_dom"/>
</dbReference>
<evidence type="ECO:0000256" key="3">
    <source>
        <dbReference type="ARBA" id="ARBA00022692"/>
    </source>
</evidence>
<evidence type="ECO:0000256" key="4">
    <source>
        <dbReference type="ARBA" id="ARBA00022741"/>
    </source>
</evidence>
<feature type="non-terminal residue" evidence="12">
    <location>
        <position position="1520"/>
    </location>
</feature>
<feature type="region of interest" description="Disordered" evidence="8">
    <location>
        <begin position="818"/>
        <end position="892"/>
    </location>
</feature>
<dbReference type="Proteomes" id="UP001140217">
    <property type="component" value="Unassembled WGS sequence"/>
</dbReference>
<evidence type="ECO:0000256" key="1">
    <source>
        <dbReference type="ARBA" id="ARBA00004370"/>
    </source>
</evidence>
<dbReference type="CDD" id="cd03250">
    <property type="entry name" value="ABCC_MRP_domain1"/>
    <property type="match status" value="1"/>
</dbReference>
<gene>
    <name evidence="12" type="primary">YBT1_2</name>
    <name evidence="12" type="ORF">H4R18_003892</name>
</gene>
<dbReference type="Gene3D" id="3.40.50.300">
    <property type="entry name" value="P-loop containing nucleotide triphosphate hydrolases"/>
    <property type="match status" value="2"/>
</dbReference>
<feature type="transmembrane region" description="Helical" evidence="9">
    <location>
        <begin position="74"/>
        <end position="95"/>
    </location>
</feature>
<dbReference type="SUPFAM" id="SSF90123">
    <property type="entry name" value="ABC transporter transmembrane region"/>
    <property type="match status" value="2"/>
</dbReference>
<dbReference type="InterPro" id="IPR003439">
    <property type="entry name" value="ABC_transporter-like_ATP-bd"/>
</dbReference>
<keyword evidence="2" id="KW-0813">Transport</keyword>
<dbReference type="InterPro" id="IPR027417">
    <property type="entry name" value="P-loop_NTPase"/>
</dbReference>
<feature type="region of interest" description="Disordered" evidence="8">
    <location>
        <begin position="1473"/>
        <end position="1492"/>
    </location>
</feature>
<evidence type="ECO:0000256" key="9">
    <source>
        <dbReference type="SAM" id="Phobius"/>
    </source>
</evidence>
<evidence type="ECO:0000256" key="2">
    <source>
        <dbReference type="ARBA" id="ARBA00022448"/>
    </source>
</evidence>
<feature type="transmembrane region" description="Helical" evidence="9">
    <location>
        <begin position="45"/>
        <end position="62"/>
    </location>
</feature>
<feature type="domain" description="ABC transmembrane type-1" evidence="11">
    <location>
        <begin position="284"/>
        <end position="560"/>
    </location>
</feature>
<dbReference type="CDD" id="cd03244">
    <property type="entry name" value="ABCC_MRP_domain2"/>
    <property type="match status" value="1"/>
</dbReference>
<dbReference type="OrthoDB" id="6500128at2759"/>
<feature type="compositionally biased region" description="Low complexity" evidence="8">
    <location>
        <begin position="178"/>
        <end position="188"/>
    </location>
</feature>
<feature type="transmembrane region" description="Helical" evidence="9">
    <location>
        <begin position="6"/>
        <end position="25"/>
    </location>
</feature>
<feature type="transmembrane region" description="Helical" evidence="9">
    <location>
        <begin position="1034"/>
        <end position="1056"/>
    </location>
</feature>
<feature type="transmembrane region" description="Helical" evidence="9">
    <location>
        <begin position="958"/>
        <end position="985"/>
    </location>
</feature>
<keyword evidence="5 12" id="KW-0067">ATP-binding</keyword>
<evidence type="ECO:0000256" key="5">
    <source>
        <dbReference type="ARBA" id="ARBA00022840"/>
    </source>
</evidence>
<feature type="region of interest" description="Disordered" evidence="8">
    <location>
        <begin position="178"/>
        <end position="200"/>
    </location>
</feature>
<dbReference type="FunFam" id="3.40.50.300:FF:000630">
    <property type="entry name" value="ATP-binding cassette (ABC) transporter, putative"/>
    <property type="match status" value="1"/>
</dbReference>
<dbReference type="GO" id="GO:0140359">
    <property type="term" value="F:ABC-type transporter activity"/>
    <property type="evidence" value="ECO:0007669"/>
    <property type="project" value="InterPro"/>
</dbReference>
<feature type="transmembrane region" description="Helical" evidence="9">
    <location>
        <begin position="1173"/>
        <end position="1189"/>
    </location>
</feature>
<feature type="compositionally biased region" description="Low complexity" evidence="8">
    <location>
        <begin position="840"/>
        <end position="886"/>
    </location>
</feature>
<dbReference type="InterPro" id="IPR003593">
    <property type="entry name" value="AAA+_ATPase"/>
</dbReference>
<dbReference type="GO" id="GO:0005524">
    <property type="term" value="F:ATP binding"/>
    <property type="evidence" value="ECO:0007669"/>
    <property type="project" value="UniProtKB-KW"/>
</dbReference>
<name>A0A9W8LGM3_9FUNG</name>
<evidence type="ECO:0000313" key="12">
    <source>
        <dbReference type="EMBL" id="KAJ2779675.1"/>
    </source>
</evidence>
<sequence length="1520" mass="159219">MVLHDAALLCSLAPVAAAVLAWGLLPSAIRPAVHAGLDGHDNRTWIGPLVVVLLGAQALAQARSVPVRAGGEQIWASAVLACGWAAAAAVAGRQLARYMAGGRQKQYGLFGHPVLAFAAASLCASMGQASGALLDGAAQPPLLPPLLLFRLGTSAAVTLLLLSARRLPCPGPAAVSSDAADSAAAAQRQRQRQLSPDGPPCRLAPEIGASILGNLLFCWVGGTVEVARRRQLQPGDLPDMPHKHTQAEAWARFRRNAAPGRSLGWQLARTFRAELLAQLALNPACAVLGYAQPFLMQQLLRTIAAPPDDGLRRGLLLVGAMLVASAVGTVADEQQTWHARLLGSSVRNVLVVLLGRKTLRRQQQQQAGANADGSEGRALNVLTADLSRMALLPNLVASGLLLPARMAIGAWYMYRLLGLAGVLSTLLVAGAVWRTQRLVARARRAEAELGALNDRRLALIGEAVRGIAAVKLFGWGARFVRIIGDARDAQLRTLWARARIWSLINLCTLGSLPLATFAALAAHGVRRGLDAETVFAAIAVFKLVQAAVSAMPTVAAHSVGFYVAFRRIEAFLAQPDVQPLEARAGPGAEPGALGFADATLAWARSAPGAPPPFALSAIDVRFPRGRLTVVGGPTGSGKSSLLAALVGEMALLRGRVLVPTSAGADGAVVVDDIAYVAQEAWLRNATVRDNILLGEPFDAGRYAEVLRMCALGPDLGVLPAGDLTEIGERGVTLSGGQRQRVALARAVYSSQRILLVDDCLAAVDARTGRHILRRCLLSTGAVMVGRTRVLVTHHVAACLPHCDHVVLLDGGRVSFQGRPAEAPSSGPRAEASSLGPRTEASSSGPSAGASSSGPSAEVPSLGPSADAPPSAAEAPADPDAAPAAKPLLPPADGRLVDDEVRIRGLIKPETWGAYFGPCGGGRFVAGCLGCVAAVQLLGMYRDYYLTGRLGRAAAGSGAALRLLAAHLGLGLLAAAASALALLWAYAGGLRASAALHARLLEAIVYAAPRFLEATPAGRIMVRFAKDMQVIDEDVVEILFGCIRSGVLVAIALAALSAAVPPFAAAGLPVLAAYAWLMAAFMQARRETSRLEAASYAPVVSLFGEMLPGAGSIRAFALQGAYMREAEKRLAAHLRADYAGRAQSRWLGTRMALASALASCSTAVFVVLRARELGLGLAAFVLLYAVGLWVESTAAVRSYTFLDLSLGCVERARQYMDVAREAPPALPADAALPPAWPRRGALDVSALVAGYAPGLPVLRALTFSVAHGERIGVVGRTGAGKSTLAQALLRLIEPAAGRIVLDGVDIAGVGLERLRQSVTIVPQDPVLFDGTVRFNLDPFGDRPDALLLDALRRTLLLRDGAAPATGASVPAFDSLDDMVAAGGQNLSLGQRQLVALARALVRRSRLVIMDEATASVDLATDAALQRAIRGPEFADSTLICIAHRLRTVIDYDRILVLDAGAVVEFDSPAALLLKRDATPGPGQPTSAPGPRSHSAAMQHQFLEWLEYQYDRWKERNNAQIE</sequence>
<feature type="transmembrane region" description="Helical" evidence="9">
    <location>
        <begin position="414"/>
        <end position="433"/>
    </location>
</feature>
<comment type="caution">
    <text evidence="12">The sequence shown here is derived from an EMBL/GenBank/DDBJ whole genome shotgun (WGS) entry which is preliminary data.</text>
</comment>
<proteinExistence type="predicted"/>
<dbReference type="PANTHER" id="PTHR24223">
    <property type="entry name" value="ATP-BINDING CASSETTE SUB-FAMILY C"/>
    <property type="match status" value="1"/>
</dbReference>
<evidence type="ECO:0000256" key="8">
    <source>
        <dbReference type="SAM" id="MobiDB-lite"/>
    </source>
</evidence>
<accession>A0A9W8LGM3</accession>
<dbReference type="SUPFAM" id="SSF52540">
    <property type="entry name" value="P-loop containing nucleoside triphosphate hydrolases"/>
    <property type="match status" value="2"/>
</dbReference>
<evidence type="ECO:0000313" key="13">
    <source>
        <dbReference type="Proteomes" id="UP001140217"/>
    </source>
</evidence>
<evidence type="ECO:0000256" key="6">
    <source>
        <dbReference type="ARBA" id="ARBA00022989"/>
    </source>
</evidence>
<feature type="transmembrane region" description="Helical" evidence="9">
    <location>
        <begin position="1150"/>
        <end position="1167"/>
    </location>
</feature>
<dbReference type="InterPro" id="IPR050173">
    <property type="entry name" value="ABC_transporter_C-like"/>
</dbReference>
<keyword evidence="6 9" id="KW-1133">Transmembrane helix</keyword>
<protein>
    <submittedName>
        <fullName evidence="12">Transporter of the ATP-binding cassette (ABC)</fullName>
    </submittedName>
</protein>
<evidence type="ECO:0000259" key="11">
    <source>
        <dbReference type="PROSITE" id="PS50929"/>
    </source>
</evidence>
<dbReference type="GO" id="GO:0016887">
    <property type="term" value="F:ATP hydrolysis activity"/>
    <property type="evidence" value="ECO:0007669"/>
    <property type="project" value="InterPro"/>
</dbReference>
<keyword evidence="7 9" id="KW-0472">Membrane</keyword>
<keyword evidence="13" id="KW-1185">Reference proteome</keyword>
<keyword evidence="3 9" id="KW-0812">Transmembrane</keyword>
<dbReference type="InterPro" id="IPR036640">
    <property type="entry name" value="ABC1_TM_sf"/>
</dbReference>
<dbReference type="EMBL" id="JANBUL010000168">
    <property type="protein sequence ID" value="KAJ2779675.1"/>
    <property type="molecule type" value="Genomic_DNA"/>
</dbReference>
<dbReference type="PROSITE" id="PS50929">
    <property type="entry name" value="ABC_TM1F"/>
    <property type="match status" value="2"/>
</dbReference>
<feature type="transmembrane region" description="Helical" evidence="9">
    <location>
        <begin position="500"/>
        <end position="522"/>
    </location>
</feature>
<organism evidence="12 13">
    <name type="scientific">Coemansia javaensis</name>
    <dbReference type="NCBI Taxonomy" id="2761396"/>
    <lineage>
        <taxon>Eukaryota</taxon>
        <taxon>Fungi</taxon>
        <taxon>Fungi incertae sedis</taxon>
        <taxon>Zoopagomycota</taxon>
        <taxon>Kickxellomycotina</taxon>
        <taxon>Kickxellomycetes</taxon>
        <taxon>Kickxellales</taxon>
        <taxon>Kickxellaceae</taxon>
        <taxon>Coemansia</taxon>
    </lineage>
</organism>